<evidence type="ECO:0000256" key="1">
    <source>
        <dbReference type="ARBA" id="ARBA00006180"/>
    </source>
</evidence>
<keyword evidence="2" id="KW-0131">Cell cycle</keyword>
<dbReference type="PANTHER" id="PTHR12634">
    <property type="entry name" value="SIT4 YEAST -ASSOCIATING PROTEIN-RELATED"/>
    <property type="match status" value="1"/>
</dbReference>
<dbReference type="InterPro" id="IPR007587">
    <property type="entry name" value="SAPS"/>
</dbReference>
<comment type="similarity">
    <text evidence="1">Belongs to the SAPS family.</text>
</comment>
<feature type="compositionally biased region" description="Acidic residues" evidence="3">
    <location>
        <begin position="568"/>
        <end position="580"/>
    </location>
</feature>
<proteinExistence type="inferred from homology"/>
<name>A0ABR2VSX5_9FUNG</name>
<dbReference type="Pfam" id="PF04499">
    <property type="entry name" value="SAPS"/>
    <property type="match status" value="1"/>
</dbReference>
<feature type="compositionally biased region" description="Acidic residues" evidence="3">
    <location>
        <begin position="531"/>
        <end position="544"/>
    </location>
</feature>
<dbReference type="PANTHER" id="PTHR12634:SF8">
    <property type="entry name" value="FIERY MOUNTAIN, ISOFORM D"/>
    <property type="match status" value="1"/>
</dbReference>
<evidence type="ECO:0000313" key="4">
    <source>
        <dbReference type="EMBL" id="KAK9700801.1"/>
    </source>
</evidence>
<gene>
    <name evidence="4" type="primary">SIT4_4</name>
    <name evidence="4" type="ORF">K7432_012022</name>
</gene>
<reference evidence="4 5" key="1">
    <citation type="submission" date="2023-04" db="EMBL/GenBank/DDBJ databases">
        <title>Genome of Basidiobolus ranarum AG-B5.</title>
        <authorList>
            <person name="Stajich J.E."/>
            <person name="Carter-House D."/>
            <person name="Gryganskyi A."/>
        </authorList>
    </citation>
    <scope>NUCLEOTIDE SEQUENCE [LARGE SCALE GENOMIC DNA]</scope>
    <source>
        <strain evidence="4 5">AG-B5</strain>
    </source>
</reference>
<organism evidence="4 5">
    <name type="scientific">Basidiobolus ranarum</name>
    <dbReference type="NCBI Taxonomy" id="34480"/>
    <lineage>
        <taxon>Eukaryota</taxon>
        <taxon>Fungi</taxon>
        <taxon>Fungi incertae sedis</taxon>
        <taxon>Zoopagomycota</taxon>
        <taxon>Entomophthoromycotina</taxon>
        <taxon>Basidiobolomycetes</taxon>
        <taxon>Basidiobolales</taxon>
        <taxon>Basidiobolaceae</taxon>
        <taxon>Basidiobolus</taxon>
    </lineage>
</organism>
<feature type="non-terminal residue" evidence="4">
    <location>
        <position position="649"/>
    </location>
</feature>
<accession>A0ABR2VSX5</accession>
<keyword evidence="5" id="KW-1185">Reference proteome</keyword>
<evidence type="ECO:0000256" key="2">
    <source>
        <dbReference type="ARBA" id="ARBA00023306"/>
    </source>
</evidence>
<sequence>MFWRFGFHTVSPVDTLLEKDDLTVEELMDQDDILQELRAANSKLIEFLCQPEVLGRLFEYLTCNLEEQEVNMKYPYIAGEILSCEEVWGLSKAILDNKELLSSFWEILDRPAPLHSMQAAYFSKIVCTLLAKKSDEMIAFIRDQPDIIDKFLCHLETPVIMDIVLKLISLDELPSGTGVVEWLSSEGLMSKLIDRLSPKCDPETYSAIAPIILDIITISKSNSNQQPNAGTNPLITELKSKKIASRLVDYMLDTTSSNAASVLVNGVGIFVELIRRNYSDEEPAALFQYTEPITPIDLSDMLKVLSDRLSDFQTILANPRNVSEFIDTTIGKVKPLGFERLKVCELYAELLHCANVNVSDAESGDETQGVSHQEDASTSLKRKYVEYQIVSTCLDLFFEYPWNNFLHTIVYDILHQILNLPYEVDVNKALILSVFNDADITSRITKAQQECDSEITHAKQIRPGYMGHLTFIAEEVVRLIERSPEVAADVKDKIQAEPWREYVSKTLREIKERDQQPLGGQRPNLLNGFNDTDDDDDDYEDEDDLDREQLARYLTPTGELRSQFVSSFDDDDESDEEDPDWLSKLAPTDGSYSMNLENMEYDGDDQLRSPPISTSKEDQSDRVLTIGDWSAEFQDRVGSHSQGSRGAHA</sequence>
<feature type="region of interest" description="Disordered" evidence="3">
    <location>
        <begin position="511"/>
        <end position="544"/>
    </location>
</feature>
<comment type="caution">
    <text evidence="4">The sequence shown here is derived from an EMBL/GenBank/DDBJ whole genome shotgun (WGS) entry which is preliminary data.</text>
</comment>
<dbReference type="Proteomes" id="UP001479436">
    <property type="component" value="Unassembled WGS sequence"/>
</dbReference>
<evidence type="ECO:0000256" key="3">
    <source>
        <dbReference type="SAM" id="MobiDB-lite"/>
    </source>
</evidence>
<evidence type="ECO:0000313" key="5">
    <source>
        <dbReference type="Proteomes" id="UP001479436"/>
    </source>
</evidence>
<dbReference type="EMBL" id="JASJQH010007872">
    <property type="protein sequence ID" value="KAK9700801.1"/>
    <property type="molecule type" value="Genomic_DNA"/>
</dbReference>
<feature type="region of interest" description="Disordered" evidence="3">
    <location>
        <begin position="562"/>
        <end position="627"/>
    </location>
</feature>
<protein>
    <submittedName>
        <fullName evidence="4">Sporulation-induced protein</fullName>
    </submittedName>
</protein>